<evidence type="ECO:0000313" key="3">
    <source>
        <dbReference type="Proteomes" id="UP000768163"/>
    </source>
</evidence>
<protein>
    <recommendedName>
        <fullName evidence="1">Nmd3 N-terminal domain-containing protein</fullName>
    </recommendedName>
</protein>
<dbReference type="InterPro" id="IPR007064">
    <property type="entry name" value="Nmd3_N"/>
</dbReference>
<accession>A0A8J8CE15</accession>
<gene>
    <name evidence="2" type="ORF">GW910_00165</name>
</gene>
<feature type="domain" description="Nmd3 N-terminal" evidence="1">
    <location>
        <begin position="3"/>
        <end position="93"/>
    </location>
</feature>
<dbReference type="Proteomes" id="UP000768163">
    <property type="component" value="Unassembled WGS sequence"/>
</dbReference>
<name>A0A8J8CE15_9ARCH</name>
<comment type="caution">
    <text evidence="2">The sequence shown here is derived from an EMBL/GenBank/DDBJ whole genome shotgun (WGS) entry which is preliminary data.</text>
</comment>
<evidence type="ECO:0000313" key="2">
    <source>
        <dbReference type="EMBL" id="NCN64485.1"/>
    </source>
</evidence>
<evidence type="ECO:0000259" key="1">
    <source>
        <dbReference type="Pfam" id="PF04981"/>
    </source>
</evidence>
<dbReference type="AlphaFoldDB" id="A0A8J8CE15"/>
<sequence>MFCARCGKEINGFGLCIDCYLNLNPIYVENFEIVRCPTCERFLYKAWNEKIDEIQITKNIKFPEKIEVKKIDLNYKISKILNFTVQISGKYNEEEFEREISGGCKIILLI</sequence>
<reference evidence="2" key="1">
    <citation type="submission" date="2019-11" db="EMBL/GenBank/DDBJ databases">
        <title>Lipid analysis of CO2-rich subsurface aquifers suggests an autotrophy-based deep biosphere with lysolipids enriched in CPR bacteria.</title>
        <authorList>
            <person name="Probst A.J."/>
            <person name="Elling F.J."/>
            <person name="Castelle C.J."/>
            <person name="Zhu Q."/>
            <person name="Elvert M."/>
            <person name="Birarda G."/>
            <person name="Holman H.-Y."/>
            <person name="Lane K.R."/>
            <person name="Ladd B."/>
            <person name="Ryan M.C."/>
            <person name="Woyke T."/>
            <person name="Hinrichs K.-U."/>
            <person name="Banfield J.F."/>
        </authorList>
    </citation>
    <scope>NUCLEOTIDE SEQUENCE</scope>
    <source>
        <strain evidence="2">CG_2015-01_33_1645</strain>
    </source>
</reference>
<organism evidence="2 3">
    <name type="scientific">Candidatus Altarchaeum hamiconexum</name>
    <dbReference type="NCBI Taxonomy" id="1803513"/>
    <lineage>
        <taxon>Archaea</taxon>
        <taxon>Candidatus Altarchaeota</taxon>
        <taxon>Candidatus Altiarchaeia</taxon>
        <taxon>Candidatus Altarchaeales</taxon>
        <taxon>Candidatus Altarchaeaceae</taxon>
        <taxon>Candidatus Altarchaeum</taxon>
    </lineage>
</organism>
<dbReference type="Pfam" id="PF04981">
    <property type="entry name" value="NMD3"/>
    <property type="match status" value="1"/>
</dbReference>
<dbReference type="EMBL" id="JAACVF010000003">
    <property type="protein sequence ID" value="NCN64485.1"/>
    <property type="molecule type" value="Genomic_DNA"/>
</dbReference>
<proteinExistence type="predicted"/>